<keyword evidence="2" id="KW-0378">Hydrolase</keyword>
<comment type="caution">
    <text evidence="5">The sequence shown here is derived from an EMBL/GenBank/DDBJ whole genome shotgun (WGS) entry which is preliminary data.</text>
</comment>
<proteinExistence type="inferred from homology"/>
<evidence type="ECO:0000313" key="5">
    <source>
        <dbReference type="EMBL" id="PPE71569.1"/>
    </source>
</evidence>
<feature type="region of interest" description="Disordered" evidence="3">
    <location>
        <begin position="51"/>
        <end position="72"/>
    </location>
</feature>
<comment type="similarity">
    <text evidence="1">Belongs to the AB hydrolase superfamily. AB hydrolase 2 family.</text>
</comment>
<dbReference type="InterPro" id="IPR029058">
    <property type="entry name" value="AB_hydrolase_fold"/>
</dbReference>
<feature type="compositionally biased region" description="Low complexity" evidence="3">
    <location>
        <begin position="55"/>
        <end position="69"/>
    </location>
</feature>
<dbReference type="InterPro" id="IPR003140">
    <property type="entry name" value="PLipase/COase/thioEstase"/>
</dbReference>
<dbReference type="GO" id="GO:0016787">
    <property type="term" value="F:hydrolase activity"/>
    <property type="evidence" value="ECO:0007669"/>
    <property type="project" value="UniProtKB-KW"/>
</dbReference>
<evidence type="ECO:0000256" key="1">
    <source>
        <dbReference type="ARBA" id="ARBA00006499"/>
    </source>
</evidence>
<dbReference type="PANTHER" id="PTHR10655">
    <property type="entry name" value="LYSOPHOSPHOLIPASE-RELATED"/>
    <property type="match status" value="1"/>
</dbReference>
<dbReference type="Proteomes" id="UP000239406">
    <property type="component" value="Unassembled WGS sequence"/>
</dbReference>
<name>A0A2S5T9D2_9BURK</name>
<reference evidence="5 6" key="1">
    <citation type="submission" date="2018-02" db="EMBL/GenBank/DDBJ databases">
        <title>Reclassifiation of [Polyangium] brachysporum DSM 7029 as Guopingzhaonella breviflexa gen. nov., sp. nov., a member of the family Comamonadaceae.</title>
        <authorList>
            <person name="Tang B."/>
        </authorList>
    </citation>
    <scope>NUCLEOTIDE SEQUENCE [LARGE SCALE GENOMIC DNA]</scope>
    <source>
        <strain evidence="5 6">DSM 15344</strain>
    </source>
</reference>
<keyword evidence="6" id="KW-1185">Reference proteome</keyword>
<evidence type="ECO:0000259" key="4">
    <source>
        <dbReference type="Pfam" id="PF02230"/>
    </source>
</evidence>
<dbReference type="EMBL" id="PSNY01000001">
    <property type="protein sequence ID" value="PPE71569.1"/>
    <property type="molecule type" value="Genomic_DNA"/>
</dbReference>
<evidence type="ECO:0000256" key="2">
    <source>
        <dbReference type="ARBA" id="ARBA00022801"/>
    </source>
</evidence>
<protein>
    <submittedName>
        <fullName evidence="5">Phospholipase</fullName>
    </submittedName>
</protein>
<dbReference type="AlphaFoldDB" id="A0A2S5T9D2"/>
<dbReference type="PANTHER" id="PTHR10655:SF17">
    <property type="entry name" value="LYSOPHOSPHOLIPASE-LIKE PROTEIN 1"/>
    <property type="match status" value="1"/>
</dbReference>
<sequence length="293" mass="30745">MEPPSWVKGWTGTVAGQGTRAPPLCAGPARCGGTSAAGQGPVSDIDATRTERQGGHMTATGGAAARATHPAPPGVALPYRFRPARTAARAPAPLLVLLHGVGGDEHSLATLADRLPGHLHVALPRAPLAGPQGGHAWYGVQVSEEGARANALEAEAARVQVLQFLDQLQQVQPYDAQQVCVAGFGQGAVIAASVGLTRPDRVAAIGMLCGRILPQVKWQLAPGEQLSRLHVFFAEGGADGITATDYAEDAMRTMAEHGVEVAYRDYPGRPRLHEAMANDFVQWVAQHWPAPAR</sequence>
<dbReference type="SUPFAM" id="SSF53474">
    <property type="entry name" value="alpha/beta-Hydrolases"/>
    <property type="match status" value="1"/>
</dbReference>
<evidence type="ECO:0000256" key="3">
    <source>
        <dbReference type="SAM" id="MobiDB-lite"/>
    </source>
</evidence>
<organism evidence="5 6">
    <name type="scientific">Caldimonas thermodepolymerans</name>
    <dbReference type="NCBI Taxonomy" id="215580"/>
    <lineage>
        <taxon>Bacteria</taxon>
        <taxon>Pseudomonadati</taxon>
        <taxon>Pseudomonadota</taxon>
        <taxon>Betaproteobacteria</taxon>
        <taxon>Burkholderiales</taxon>
        <taxon>Sphaerotilaceae</taxon>
        <taxon>Caldimonas</taxon>
    </lineage>
</organism>
<dbReference type="Pfam" id="PF02230">
    <property type="entry name" value="Abhydrolase_2"/>
    <property type="match status" value="1"/>
</dbReference>
<evidence type="ECO:0000313" key="6">
    <source>
        <dbReference type="Proteomes" id="UP000239406"/>
    </source>
</evidence>
<gene>
    <name evidence="5" type="ORF">C1702_00800</name>
</gene>
<feature type="domain" description="Phospholipase/carboxylesterase/thioesterase" evidence="4">
    <location>
        <begin position="89"/>
        <end position="267"/>
    </location>
</feature>
<dbReference type="InterPro" id="IPR050565">
    <property type="entry name" value="LYPA1-2/EST-like"/>
</dbReference>
<accession>A0A2S5T9D2</accession>
<dbReference type="Gene3D" id="3.40.50.1820">
    <property type="entry name" value="alpha/beta hydrolase"/>
    <property type="match status" value="1"/>
</dbReference>